<organism evidence="2 3">
    <name type="scientific">Ascodesmis nigricans</name>
    <dbReference type="NCBI Taxonomy" id="341454"/>
    <lineage>
        <taxon>Eukaryota</taxon>
        <taxon>Fungi</taxon>
        <taxon>Dikarya</taxon>
        <taxon>Ascomycota</taxon>
        <taxon>Pezizomycotina</taxon>
        <taxon>Pezizomycetes</taxon>
        <taxon>Pezizales</taxon>
        <taxon>Ascodesmidaceae</taxon>
        <taxon>Ascodesmis</taxon>
    </lineage>
</organism>
<dbReference type="AlphaFoldDB" id="A0A4S2MIC8"/>
<keyword evidence="3" id="KW-1185">Reference proteome</keyword>
<accession>A0A4S2MIC8</accession>
<name>A0A4S2MIC8_9PEZI</name>
<feature type="compositionally biased region" description="Polar residues" evidence="1">
    <location>
        <begin position="18"/>
        <end position="32"/>
    </location>
</feature>
<evidence type="ECO:0000256" key="1">
    <source>
        <dbReference type="SAM" id="MobiDB-lite"/>
    </source>
</evidence>
<dbReference type="Proteomes" id="UP000298138">
    <property type="component" value="Unassembled WGS sequence"/>
</dbReference>
<dbReference type="EMBL" id="ML220170">
    <property type="protein sequence ID" value="TGZ76646.1"/>
    <property type="molecule type" value="Genomic_DNA"/>
</dbReference>
<reference evidence="2 3" key="1">
    <citation type="submission" date="2019-04" db="EMBL/GenBank/DDBJ databases">
        <title>Comparative genomics and transcriptomics to analyze fruiting body development in filamentous ascomycetes.</title>
        <authorList>
            <consortium name="DOE Joint Genome Institute"/>
            <person name="Lutkenhaus R."/>
            <person name="Traeger S."/>
            <person name="Breuer J."/>
            <person name="Kuo A."/>
            <person name="Lipzen A."/>
            <person name="Pangilinan J."/>
            <person name="Dilworth D."/>
            <person name="Sandor L."/>
            <person name="Poggeler S."/>
            <person name="Barry K."/>
            <person name="Grigoriev I.V."/>
            <person name="Nowrousian M."/>
        </authorList>
    </citation>
    <scope>NUCLEOTIDE SEQUENCE [LARGE SCALE GENOMIC DNA]</scope>
    <source>
        <strain evidence="2 3">CBS 389.68</strain>
    </source>
</reference>
<feature type="compositionally biased region" description="Polar residues" evidence="1">
    <location>
        <begin position="41"/>
        <end position="64"/>
    </location>
</feature>
<sequence>MHKRSFNQTKPIQEYKHSSTQVPTHCSPPKRNQQSDESNKSNETSTITASQRWDYTPSCDTPSSLILIPNP</sequence>
<proteinExistence type="predicted"/>
<protein>
    <submittedName>
        <fullName evidence="2">Uncharacterized protein</fullName>
    </submittedName>
</protein>
<dbReference type="InParanoid" id="A0A4S2MIC8"/>
<feature type="region of interest" description="Disordered" evidence="1">
    <location>
        <begin position="1"/>
        <end position="71"/>
    </location>
</feature>
<feature type="compositionally biased region" description="Polar residues" evidence="1">
    <location>
        <begin position="1"/>
        <end position="11"/>
    </location>
</feature>
<evidence type="ECO:0000313" key="3">
    <source>
        <dbReference type="Proteomes" id="UP000298138"/>
    </source>
</evidence>
<gene>
    <name evidence="2" type="ORF">EX30DRAFT_344719</name>
</gene>
<evidence type="ECO:0000313" key="2">
    <source>
        <dbReference type="EMBL" id="TGZ76646.1"/>
    </source>
</evidence>